<feature type="domain" description="Pyridoxamine 5'-phosphate oxidase N-terminal" evidence="1">
    <location>
        <begin position="36"/>
        <end position="115"/>
    </location>
</feature>
<dbReference type="EMBL" id="CP059851">
    <property type="protein sequence ID" value="QMW24711.1"/>
    <property type="molecule type" value="Genomic_DNA"/>
</dbReference>
<organism evidence="2 3">
    <name type="scientific">Sandaracinobacteroides saxicola</name>
    <dbReference type="NCBI Taxonomy" id="2759707"/>
    <lineage>
        <taxon>Bacteria</taxon>
        <taxon>Pseudomonadati</taxon>
        <taxon>Pseudomonadota</taxon>
        <taxon>Alphaproteobacteria</taxon>
        <taxon>Sphingomonadales</taxon>
        <taxon>Sphingosinicellaceae</taxon>
        <taxon>Sandaracinobacteroides</taxon>
    </lineage>
</organism>
<gene>
    <name evidence="2" type="ORF">H3309_14565</name>
</gene>
<name>A0A7G5IMW9_9SPHN</name>
<dbReference type="AlphaFoldDB" id="A0A7G5IMW9"/>
<keyword evidence="3" id="KW-1185">Reference proteome</keyword>
<dbReference type="InterPro" id="IPR011576">
    <property type="entry name" value="Pyridox_Oxase_N"/>
</dbReference>
<dbReference type="Pfam" id="PF01243">
    <property type="entry name" value="PNPOx_N"/>
    <property type="match status" value="1"/>
</dbReference>
<sequence length="203" mass="22176">MLSQADFTDHATVATLLWRLLREAAGDRRSPWHVPVVATVGLDGAPEARVMVLRAADEAGRTLRLHSDSRSAKVRELAANPAVSLLCYDAPLRLQLRLRGRAWYEAASPVADAAWSATRPFSRRCYMAPDAPGAETPLPASGLPTGLDEREPGLAESEAGRGAFGVMLVAVDSLEWLFLAHAGHRRGRLDWDGGHWRGRWLLP</sequence>
<evidence type="ECO:0000313" key="3">
    <source>
        <dbReference type="Proteomes" id="UP000515292"/>
    </source>
</evidence>
<evidence type="ECO:0000313" key="2">
    <source>
        <dbReference type="EMBL" id="QMW24711.1"/>
    </source>
</evidence>
<reference evidence="2 3" key="1">
    <citation type="submission" date="2020-07" db="EMBL/GenBank/DDBJ databases">
        <title>Complete genome sequence for Sandaracinobacter sp. M6.</title>
        <authorList>
            <person name="Tang Y."/>
            <person name="Liu Q."/>
            <person name="Guo Z."/>
            <person name="Lei P."/>
            <person name="Huang B."/>
        </authorList>
    </citation>
    <scope>NUCLEOTIDE SEQUENCE [LARGE SCALE GENOMIC DNA]</scope>
    <source>
        <strain evidence="2 3">M6</strain>
    </source>
</reference>
<proteinExistence type="predicted"/>
<dbReference type="Proteomes" id="UP000515292">
    <property type="component" value="Chromosome"/>
</dbReference>
<dbReference type="SUPFAM" id="SSF50475">
    <property type="entry name" value="FMN-binding split barrel"/>
    <property type="match status" value="1"/>
</dbReference>
<accession>A0A7G5IMW9</accession>
<evidence type="ECO:0000259" key="1">
    <source>
        <dbReference type="Pfam" id="PF01243"/>
    </source>
</evidence>
<dbReference type="KEGG" id="sand:H3309_14565"/>
<protein>
    <submittedName>
        <fullName evidence="2">Pyridoxamine 5'-phosphate oxidase family protein</fullName>
    </submittedName>
</protein>
<dbReference type="InterPro" id="IPR012349">
    <property type="entry name" value="Split_barrel_FMN-bd"/>
</dbReference>
<dbReference type="Gene3D" id="2.30.110.10">
    <property type="entry name" value="Electron Transport, Fmn-binding Protein, Chain A"/>
    <property type="match status" value="1"/>
</dbReference>